<gene>
    <name evidence="1" type="ORF">X777_07398</name>
</gene>
<protein>
    <recommendedName>
        <fullName evidence="3">Ig-like domain-containing protein</fullName>
    </recommendedName>
</protein>
<organism evidence="1 2">
    <name type="scientific">Ooceraea biroi</name>
    <name type="common">Clonal raider ant</name>
    <name type="synonym">Cerapachys biroi</name>
    <dbReference type="NCBI Taxonomy" id="2015173"/>
    <lineage>
        <taxon>Eukaryota</taxon>
        <taxon>Metazoa</taxon>
        <taxon>Ecdysozoa</taxon>
        <taxon>Arthropoda</taxon>
        <taxon>Hexapoda</taxon>
        <taxon>Insecta</taxon>
        <taxon>Pterygota</taxon>
        <taxon>Neoptera</taxon>
        <taxon>Endopterygota</taxon>
        <taxon>Hymenoptera</taxon>
        <taxon>Apocrita</taxon>
        <taxon>Aculeata</taxon>
        <taxon>Formicoidea</taxon>
        <taxon>Formicidae</taxon>
        <taxon>Dorylinae</taxon>
        <taxon>Ooceraea</taxon>
    </lineage>
</organism>
<sequence>MYTIGYVEPRDTDTQVLDVPVTDLPTFGRPLNNLTVSVGREAIFTCIVEGLGPYKVRGNCGLHIPRLFHFYAWLRPCIRALLLLLLPLQLHAALRTLSCHPRVVYDRDRF</sequence>
<accession>A0A026WAC2</accession>
<reference evidence="1 2" key="1">
    <citation type="journal article" date="2014" name="Curr. Biol.">
        <title>The genome of the clonal raider ant Cerapachys biroi.</title>
        <authorList>
            <person name="Oxley P.R."/>
            <person name="Ji L."/>
            <person name="Fetter-Pruneda I."/>
            <person name="McKenzie S.K."/>
            <person name="Li C."/>
            <person name="Hu H."/>
            <person name="Zhang G."/>
            <person name="Kronauer D.J."/>
        </authorList>
    </citation>
    <scope>NUCLEOTIDE SEQUENCE [LARGE SCALE GENOMIC DNA]</scope>
</reference>
<evidence type="ECO:0000313" key="1">
    <source>
        <dbReference type="EMBL" id="EZA52928.1"/>
    </source>
</evidence>
<dbReference type="OMA" id="RPCIRAL"/>
<proteinExistence type="predicted"/>
<evidence type="ECO:0008006" key="3">
    <source>
        <dbReference type="Google" id="ProtNLM"/>
    </source>
</evidence>
<dbReference type="EMBL" id="KK107304">
    <property type="protein sequence ID" value="EZA52928.1"/>
    <property type="molecule type" value="Genomic_DNA"/>
</dbReference>
<dbReference type="AlphaFoldDB" id="A0A026WAC2"/>
<dbReference type="STRING" id="2015173.A0A026WAC2"/>
<name>A0A026WAC2_OOCBI</name>
<dbReference type="Proteomes" id="UP000053097">
    <property type="component" value="Unassembled WGS sequence"/>
</dbReference>
<keyword evidence="2" id="KW-1185">Reference proteome</keyword>
<evidence type="ECO:0000313" key="2">
    <source>
        <dbReference type="Proteomes" id="UP000053097"/>
    </source>
</evidence>